<reference evidence="2" key="1">
    <citation type="submission" date="2014-09" db="EMBL/GenBank/DDBJ databases">
        <authorList>
            <person name="Mudge J."/>
            <person name="Ramaraj T."/>
            <person name="Lindquist I.E."/>
            <person name="Bharti A.K."/>
            <person name="Sundararajan A."/>
            <person name="Cameron C.T."/>
            <person name="Woodward J.E."/>
            <person name="May G.D."/>
            <person name="Brubaker C."/>
            <person name="Broadhvest J."/>
            <person name="Wilkins T.A."/>
        </authorList>
    </citation>
    <scope>NUCLEOTIDE SEQUENCE</scope>
    <source>
        <strain evidence="2">cv. AKA8401</strain>
    </source>
</reference>
<dbReference type="Proteomes" id="UP000032142">
    <property type="component" value="Unassembled WGS sequence"/>
</dbReference>
<name>A0A0B0N3W3_GOSAR</name>
<protein>
    <submittedName>
        <fullName evidence="1">Uncharacterized protein</fullName>
    </submittedName>
</protein>
<proteinExistence type="predicted"/>
<accession>A0A0B0N3W3</accession>
<dbReference type="EMBL" id="JRRC01476019">
    <property type="protein sequence ID" value="KHG07515.1"/>
    <property type="molecule type" value="Genomic_DNA"/>
</dbReference>
<keyword evidence="2" id="KW-1185">Reference proteome</keyword>
<organism evidence="1 2">
    <name type="scientific">Gossypium arboreum</name>
    <name type="common">Tree cotton</name>
    <name type="synonym">Gossypium nanking</name>
    <dbReference type="NCBI Taxonomy" id="29729"/>
    <lineage>
        <taxon>Eukaryota</taxon>
        <taxon>Viridiplantae</taxon>
        <taxon>Streptophyta</taxon>
        <taxon>Embryophyta</taxon>
        <taxon>Tracheophyta</taxon>
        <taxon>Spermatophyta</taxon>
        <taxon>Magnoliopsida</taxon>
        <taxon>eudicotyledons</taxon>
        <taxon>Gunneridae</taxon>
        <taxon>Pentapetalae</taxon>
        <taxon>rosids</taxon>
        <taxon>malvids</taxon>
        <taxon>Malvales</taxon>
        <taxon>Malvaceae</taxon>
        <taxon>Malvoideae</taxon>
        <taxon>Gossypium</taxon>
    </lineage>
</organism>
<evidence type="ECO:0000313" key="2">
    <source>
        <dbReference type="Proteomes" id="UP000032142"/>
    </source>
</evidence>
<comment type="caution">
    <text evidence="1">The sequence shown here is derived from an EMBL/GenBank/DDBJ whole genome shotgun (WGS) entry which is preliminary data.</text>
</comment>
<gene>
    <name evidence="1" type="ORF">F383_34290</name>
</gene>
<sequence length="12" mass="1423">MLLSQIGFYSYT</sequence>
<evidence type="ECO:0000313" key="1">
    <source>
        <dbReference type="EMBL" id="KHG07515.1"/>
    </source>
</evidence>